<dbReference type="EMBL" id="AMZH03003796">
    <property type="protein sequence ID" value="RRT71123.1"/>
    <property type="molecule type" value="Genomic_DNA"/>
</dbReference>
<organism evidence="1 2">
    <name type="scientific">Ensete ventricosum</name>
    <name type="common">Abyssinian banana</name>
    <name type="synonym">Musa ensete</name>
    <dbReference type="NCBI Taxonomy" id="4639"/>
    <lineage>
        <taxon>Eukaryota</taxon>
        <taxon>Viridiplantae</taxon>
        <taxon>Streptophyta</taxon>
        <taxon>Embryophyta</taxon>
        <taxon>Tracheophyta</taxon>
        <taxon>Spermatophyta</taxon>
        <taxon>Magnoliopsida</taxon>
        <taxon>Liliopsida</taxon>
        <taxon>Zingiberales</taxon>
        <taxon>Musaceae</taxon>
        <taxon>Ensete</taxon>
    </lineage>
</organism>
<dbReference type="AlphaFoldDB" id="A0A427A4K7"/>
<reference evidence="1 2" key="1">
    <citation type="journal article" date="2014" name="Agronomy (Basel)">
        <title>A Draft Genome Sequence for Ensete ventricosum, the Drought-Tolerant Tree Against Hunger.</title>
        <authorList>
            <person name="Harrison J."/>
            <person name="Moore K.A."/>
            <person name="Paszkiewicz K."/>
            <person name="Jones T."/>
            <person name="Grant M."/>
            <person name="Ambacheew D."/>
            <person name="Muzemil S."/>
            <person name="Studholme D.J."/>
        </authorList>
    </citation>
    <scope>NUCLEOTIDE SEQUENCE [LARGE SCALE GENOMIC DNA]</scope>
</reference>
<evidence type="ECO:0000313" key="1">
    <source>
        <dbReference type="EMBL" id="RRT71123.1"/>
    </source>
</evidence>
<name>A0A427A4K7_ENSVE</name>
<protein>
    <submittedName>
        <fullName evidence="1">Uncharacterized protein</fullName>
    </submittedName>
</protein>
<evidence type="ECO:0000313" key="2">
    <source>
        <dbReference type="Proteomes" id="UP000287651"/>
    </source>
</evidence>
<feature type="non-terminal residue" evidence="1">
    <location>
        <position position="1"/>
    </location>
</feature>
<sequence>GDLREIIGRQLKLVVVASEFGPDSWRNRIRHDDRMFPSPDSIRTSMRPARSVPKLYLLSSCHFVDDVSTDFSIVAVVEKARNELLLWNQGNKIFENWSGDPCSPPWKGFACQMLNHTFTITHL</sequence>
<proteinExistence type="predicted"/>
<comment type="caution">
    <text evidence="1">The sequence shown here is derived from an EMBL/GenBank/DDBJ whole genome shotgun (WGS) entry which is preliminary data.</text>
</comment>
<gene>
    <name evidence="1" type="ORF">B296_00018552</name>
</gene>
<accession>A0A427A4K7</accession>
<dbReference type="Proteomes" id="UP000287651">
    <property type="component" value="Unassembled WGS sequence"/>
</dbReference>